<dbReference type="PROSITE" id="PS51352">
    <property type="entry name" value="THIOREDOXIN_2"/>
    <property type="match status" value="1"/>
</dbReference>
<keyword evidence="1" id="KW-0812">Transmembrane</keyword>
<dbReference type="KEGG" id="aba:Acid345_4783"/>
<dbReference type="InterPro" id="IPR013766">
    <property type="entry name" value="Thioredoxin_domain"/>
</dbReference>
<keyword evidence="1" id="KW-1133">Transmembrane helix</keyword>
<gene>
    <name evidence="3" type="ordered locus">Acid345_4783</name>
</gene>
<evidence type="ECO:0000313" key="3">
    <source>
        <dbReference type="EMBL" id="ABF43782.1"/>
    </source>
</evidence>
<dbReference type="PANTHER" id="PTHR11781">
    <property type="entry name" value="IODOTHYRONINE DEIODINASE"/>
    <property type="match status" value="1"/>
</dbReference>
<dbReference type="Proteomes" id="UP000002432">
    <property type="component" value="Chromosome"/>
</dbReference>
<evidence type="ECO:0000256" key="1">
    <source>
        <dbReference type="SAM" id="Phobius"/>
    </source>
</evidence>
<dbReference type="Pfam" id="PF00837">
    <property type="entry name" value="T4_deiodinase"/>
    <property type="match status" value="1"/>
</dbReference>
<dbReference type="PANTHER" id="PTHR11781:SF22">
    <property type="entry name" value="TYPE I IODOTHYRONINE DEIODINASE"/>
    <property type="match status" value="1"/>
</dbReference>
<feature type="transmembrane region" description="Helical" evidence="1">
    <location>
        <begin position="252"/>
        <end position="275"/>
    </location>
</feature>
<dbReference type="GO" id="GO:0004800">
    <property type="term" value="F:thyroxine 5'-deiodinase activity"/>
    <property type="evidence" value="ECO:0007669"/>
    <property type="project" value="InterPro"/>
</dbReference>
<protein>
    <submittedName>
        <fullName evidence="3">Alkyl hydroperoxide reductase/ Thiol specific antioxidant/ Mal allergen</fullName>
    </submittedName>
</protein>
<dbReference type="InterPro" id="IPR000643">
    <property type="entry name" value="Iodothyronine_deiodinase"/>
</dbReference>
<proteinExistence type="predicted"/>
<dbReference type="InterPro" id="IPR036249">
    <property type="entry name" value="Thioredoxin-like_sf"/>
</dbReference>
<dbReference type="GO" id="GO:0042403">
    <property type="term" value="P:thyroid hormone metabolic process"/>
    <property type="evidence" value="ECO:0007669"/>
    <property type="project" value="TreeGrafter"/>
</dbReference>
<dbReference type="EnsemblBacteria" id="ABF43782">
    <property type="protein sequence ID" value="ABF43782"/>
    <property type="gene ID" value="Acid345_4783"/>
</dbReference>
<dbReference type="HOGENOM" id="CLU_896538_0_0_0"/>
<dbReference type="OrthoDB" id="119679at2"/>
<keyword evidence="4" id="KW-1185">Reference proteome</keyword>
<reference evidence="3 4" key="1">
    <citation type="journal article" date="2009" name="Appl. Environ. Microbiol.">
        <title>Three genomes from the phylum Acidobacteria provide insight into the lifestyles of these microorganisms in soils.</title>
        <authorList>
            <person name="Ward N.L."/>
            <person name="Challacombe J.F."/>
            <person name="Janssen P.H."/>
            <person name="Henrissat B."/>
            <person name="Coutinho P.M."/>
            <person name="Wu M."/>
            <person name="Xie G."/>
            <person name="Haft D.H."/>
            <person name="Sait M."/>
            <person name="Badger J."/>
            <person name="Barabote R.D."/>
            <person name="Bradley B."/>
            <person name="Brettin T.S."/>
            <person name="Brinkac L.M."/>
            <person name="Bruce D."/>
            <person name="Creasy T."/>
            <person name="Daugherty S.C."/>
            <person name="Davidsen T.M."/>
            <person name="DeBoy R.T."/>
            <person name="Detter J.C."/>
            <person name="Dodson R.J."/>
            <person name="Durkin A.S."/>
            <person name="Ganapathy A."/>
            <person name="Gwinn-Giglio M."/>
            <person name="Han C.S."/>
            <person name="Khouri H."/>
            <person name="Kiss H."/>
            <person name="Kothari S.P."/>
            <person name="Madupu R."/>
            <person name="Nelson K.E."/>
            <person name="Nelson W.C."/>
            <person name="Paulsen I."/>
            <person name="Penn K."/>
            <person name="Ren Q."/>
            <person name="Rosovitz M.J."/>
            <person name="Selengut J.D."/>
            <person name="Shrivastava S."/>
            <person name="Sullivan S.A."/>
            <person name="Tapia R."/>
            <person name="Thompson L.S."/>
            <person name="Watkins K.L."/>
            <person name="Yang Q."/>
            <person name="Yu C."/>
            <person name="Zafar N."/>
            <person name="Zhou L."/>
            <person name="Kuske C.R."/>
        </authorList>
    </citation>
    <scope>NUCLEOTIDE SEQUENCE [LARGE SCALE GENOMIC DNA]</scope>
    <source>
        <strain evidence="3 4">Ellin345</strain>
    </source>
</reference>
<evidence type="ECO:0000313" key="4">
    <source>
        <dbReference type="Proteomes" id="UP000002432"/>
    </source>
</evidence>
<dbReference type="AlphaFoldDB" id="Q1IH68"/>
<accession>Q1IH68</accession>
<sequence>MFGFTPYNYETFRRNLLIKDLAFTKFLGAPKPGDEAPDFQGRTIDGDKIRLSDFEGESNVVVTFGSVTCPFTAASIKGLNELYEDFSDEVEFLFVYVREAHPGEEIGPHREMREKVRAAEQLRDEENVEIPILVDDLNGHIHKKYGKAPNPTYLIDRSGRIAFRMLNTNTTVLGAAIEELLERQEDRGTDHVIVHGGEYHGIPKASALLHTHRALRRGGKKSVDDFKHEMGWPGRVAVTGSRVVAPVVEHPLAALAMVGATAGVIALGIWGGLALRNRRKSIYRNPYDYGQFKSRRRDGDDRNDYEAVGI</sequence>
<dbReference type="Gene3D" id="3.40.30.10">
    <property type="entry name" value="Glutaredoxin"/>
    <property type="match status" value="1"/>
</dbReference>
<dbReference type="RefSeq" id="WP_011525578.1">
    <property type="nucleotide sequence ID" value="NC_008009.1"/>
</dbReference>
<name>Q1IH68_KORVE</name>
<dbReference type="eggNOG" id="COG1225">
    <property type="taxonomic scope" value="Bacteria"/>
</dbReference>
<keyword evidence="1" id="KW-0472">Membrane</keyword>
<evidence type="ECO:0000259" key="2">
    <source>
        <dbReference type="PROSITE" id="PS51352"/>
    </source>
</evidence>
<dbReference type="EMBL" id="CP000360">
    <property type="protein sequence ID" value="ABF43782.1"/>
    <property type="molecule type" value="Genomic_DNA"/>
</dbReference>
<dbReference type="SUPFAM" id="SSF52833">
    <property type="entry name" value="Thioredoxin-like"/>
    <property type="match status" value="1"/>
</dbReference>
<dbReference type="CDD" id="cd02966">
    <property type="entry name" value="TlpA_like_family"/>
    <property type="match status" value="1"/>
</dbReference>
<feature type="domain" description="Thioredoxin" evidence="2">
    <location>
        <begin position="30"/>
        <end position="182"/>
    </location>
</feature>
<dbReference type="STRING" id="204669.Acid345_4783"/>
<organism evidence="3 4">
    <name type="scientific">Koribacter versatilis (strain Ellin345)</name>
    <dbReference type="NCBI Taxonomy" id="204669"/>
    <lineage>
        <taxon>Bacteria</taxon>
        <taxon>Pseudomonadati</taxon>
        <taxon>Acidobacteriota</taxon>
        <taxon>Terriglobia</taxon>
        <taxon>Terriglobales</taxon>
        <taxon>Candidatus Korobacteraceae</taxon>
        <taxon>Candidatus Korobacter</taxon>
    </lineage>
</organism>